<dbReference type="Proteomes" id="UP000050969">
    <property type="component" value="Unassembled WGS sequence"/>
</dbReference>
<dbReference type="Pfam" id="PF22479">
    <property type="entry name" value="Pam3_gp18"/>
    <property type="match status" value="1"/>
</dbReference>
<comment type="caution">
    <text evidence="2">The sequence shown here is derived from an EMBL/GenBank/DDBJ whole genome shotgun (WGS) entry which is preliminary data.</text>
</comment>
<accession>A0A0R2MQI7</accession>
<dbReference type="EMBL" id="JQCE01000058">
    <property type="protein sequence ID" value="KRO15905.1"/>
    <property type="molecule type" value="Genomic_DNA"/>
</dbReference>
<keyword evidence="3" id="KW-1185">Reference proteome</keyword>
<proteinExistence type="predicted"/>
<evidence type="ECO:0000313" key="2">
    <source>
        <dbReference type="EMBL" id="KRO15905.1"/>
    </source>
</evidence>
<dbReference type="InterPro" id="IPR054252">
    <property type="entry name" value="Pam3_gp18"/>
</dbReference>
<dbReference type="PATRIC" id="fig|1293598.4.peg.2187"/>
<dbReference type="STRING" id="1293598.IV56_GL002096"/>
<feature type="domain" description="Cyanophage baseplate Pam3 plug gp18" evidence="1">
    <location>
        <begin position="8"/>
        <end position="105"/>
    </location>
</feature>
<evidence type="ECO:0000313" key="3">
    <source>
        <dbReference type="Proteomes" id="UP000050969"/>
    </source>
</evidence>
<protein>
    <recommendedName>
        <fullName evidence="1">Cyanophage baseplate Pam3 plug gp18 domain-containing protein</fullName>
    </recommendedName>
</protein>
<gene>
    <name evidence="2" type="ORF">IV56_GL002096</name>
</gene>
<dbReference type="RefSeq" id="WP_056993205.1">
    <property type="nucleotide sequence ID" value="NZ_JQCE01000058.1"/>
</dbReference>
<name>A0A0R2MQI7_9LACO</name>
<evidence type="ECO:0000259" key="1">
    <source>
        <dbReference type="Pfam" id="PF22479"/>
    </source>
</evidence>
<dbReference type="AlphaFoldDB" id="A0A0R2MQI7"/>
<sequence>MSVRGRFELDYDQLPIIFEAQFGNQNVYIGLNYNESGQFFTADLYDSDFQPVVMGERLVYGKRLWRRLVDPEVPKIDLVPLDEANKETAITKDNFGKTVFLYQDTLILSDEEEANG</sequence>
<reference evidence="2 3" key="1">
    <citation type="journal article" date="2015" name="Genome Announc.">
        <title>Expanding the biotechnology potential of lactobacilli through comparative genomics of 213 strains and associated genera.</title>
        <authorList>
            <person name="Sun Z."/>
            <person name="Harris H.M."/>
            <person name="McCann A."/>
            <person name="Guo C."/>
            <person name="Argimon S."/>
            <person name="Zhang W."/>
            <person name="Yang X."/>
            <person name="Jeffery I.B."/>
            <person name="Cooney J.C."/>
            <person name="Kagawa T.F."/>
            <person name="Liu W."/>
            <person name="Song Y."/>
            <person name="Salvetti E."/>
            <person name="Wrobel A."/>
            <person name="Rasinkangas P."/>
            <person name="Parkhill J."/>
            <person name="Rea M.C."/>
            <person name="O'Sullivan O."/>
            <person name="Ritari J."/>
            <person name="Douillard F.P."/>
            <person name="Paul Ross R."/>
            <person name="Yang R."/>
            <person name="Briner A.E."/>
            <person name="Felis G.E."/>
            <person name="de Vos W.M."/>
            <person name="Barrangou R."/>
            <person name="Klaenhammer T.R."/>
            <person name="Caufield P.W."/>
            <person name="Cui Y."/>
            <person name="Zhang H."/>
            <person name="O'Toole P.W."/>
        </authorList>
    </citation>
    <scope>NUCLEOTIDE SEQUENCE [LARGE SCALE GENOMIC DNA]</scope>
    <source>
        <strain evidence="2 3">DSM 24301</strain>
    </source>
</reference>
<organism evidence="2 3">
    <name type="scientific">Lacticaseibacillus saniviri JCM 17471 = DSM 24301</name>
    <dbReference type="NCBI Taxonomy" id="1293598"/>
    <lineage>
        <taxon>Bacteria</taxon>
        <taxon>Bacillati</taxon>
        <taxon>Bacillota</taxon>
        <taxon>Bacilli</taxon>
        <taxon>Lactobacillales</taxon>
        <taxon>Lactobacillaceae</taxon>
        <taxon>Lacticaseibacillus</taxon>
    </lineage>
</organism>